<comment type="caution">
    <text evidence="3">The sequence shown here is derived from an EMBL/GenBank/DDBJ whole genome shotgun (WGS) entry which is preliminary data.</text>
</comment>
<reference evidence="4" key="1">
    <citation type="journal article" date="2017" name="bioRxiv">
        <title>Conservation of a gene cluster reveals novel cercosporin biosynthetic mechanisms and extends production to the genus Colletotrichum.</title>
        <authorList>
            <person name="de Jonge R."/>
            <person name="Ebert M.K."/>
            <person name="Huitt-Roehl C.R."/>
            <person name="Pal P."/>
            <person name="Suttle J.C."/>
            <person name="Spanner R.E."/>
            <person name="Neubauer J.D."/>
            <person name="Jurick W.M.II."/>
            <person name="Stott K.A."/>
            <person name="Secor G.A."/>
            <person name="Thomma B.P.H.J."/>
            <person name="Van de Peer Y."/>
            <person name="Townsend C.A."/>
            <person name="Bolton M.D."/>
        </authorList>
    </citation>
    <scope>NUCLEOTIDE SEQUENCE [LARGE SCALE GENOMIC DNA]</scope>
    <source>
        <strain evidence="4">CBS538.71</strain>
    </source>
</reference>
<feature type="region of interest" description="Disordered" evidence="2">
    <location>
        <begin position="827"/>
        <end position="996"/>
    </location>
</feature>
<dbReference type="AlphaFoldDB" id="A0A2S6CI72"/>
<feature type="coiled-coil region" evidence="1">
    <location>
        <begin position="176"/>
        <end position="203"/>
    </location>
</feature>
<feature type="compositionally biased region" description="Low complexity" evidence="2">
    <location>
        <begin position="68"/>
        <end position="81"/>
    </location>
</feature>
<feature type="region of interest" description="Disordered" evidence="2">
    <location>
        <begin position="522"/>
        <end position="642"/>
    </location>
</feature>
<feature type="compositionally biased region" description="Basic and acidic residues" evidence="2">
    <location>
        <begin position="943"/>
        <end position="953"/>
    </location>
</feature>
<dbReference type="GO" id="GO:0005634">
    <property type="term" value="C:nucleus"/>
    <property type="evidence" value="ECO:0007669"/>
    <property type="project" value="InterPro"/>
</dbReference>
<evidence type="ECO:0000256" key="2">
    <source>
        <dbReference type="SAM" id="MobiDB-lite"/>
    </source>
</evidence>
<keyword evidence="1" id="KW-0175">Coiled coil</keyword>
<dbReference type="EMBL" id="PNEN01000391">
    <property type="protein sequence ID" value="PPJ59411.1"/>
    <property type="molecule type" value="Genomic_DNA"/>
</dbReference>
<name>A0A2S6CI72_9PEZI</name>
<dbReference type="InterPro" id="IPR018554">
    <property type="entry name" value="FRQ"/>
</dbReference>
<dbReference type="Pfam" id="PF09421">
    <property type="entry name" value="FRQ"/>
    <property type="match status" value="1"/>
</dbReference>
<evidence type="ECO:0008006" key="5">
    <source>
        <dbReference type="Google" id="ProtNLM"/>
    </source>
</evidence>
<dbReference type="STRING" id="357750.A0A2S6CI72"/>
<proteinExistence type="predicted"/>
<feature type="compositionally biased region" description="Low complexity" evidence="2">
    <location>
        <begin position="419"/>
        <end position="428"/>
    </location>
</feature>
<dbReference type="Proteomes" id="UP000237631">
    <property type="component" value="Unassembled WGS sequence"/>
</dbReference>
<feature type="compositionally biased region" description="Low complexity" evidence="2">
    <location>
        <begin position="522"/>
        <end position="531"/>
    </location>
</feature>
<protein>
    <recommendedName>
        <fullName evidence="5">Frequency clock protein</fullName>
    </recommendedName>
</protein>
<dbReference type="OrthoDB" id="2536795at2759"/>
<feature type="compositionally biased region" description="Basic and acidic residues" evidence="2">
    <location>
        <begin position="379"/>
        <end position="400"/>
    </location>
</feature>
<feature type="compositionally biased region" description="Polar residues" evidence="2">
    <location>
        <begin position="562"/>
        <end position="575"/>
    </location>
</feature>
<feature type="region of interest" description="Disordered" evidence="2">
    <location>
        <begin position="762"/>
        <end position="782"/>
    </location>
</feature>
<dbReference type="GO" id="GO:0005737">
    <property type="term" value="C:cytoplasm"/>
    <property type="evidence" value="ECO:0007669"/>
    <property type="project" value="InterPro"/>
</dbReference>
<feature type="compositionally biased region" description="Basic and acidic residues" evidence="2">
    <location>
        <begin position="969"/>
        <end position="988"/>
    </location>
</feature>
<sequence>MAPTLPNPRIVMTPPTQPGAATSTNPRRPPAHRSVSLRHSQSRKSPKESDTSSDNSAPGATDGKKKTNSSGSKDSNGSPSSLQPPGRDSSGESSNAEQWFQKSNNDVHGNSASFADNDPPFFMRNSSSSETPPEAHAQHMRNLLNPNEGSHSLPLRTGLLHLGTEGSSTEDFRSVIDDLTIENKTLKRRLKKYEKLHDAHLKDEKLFEVRIHGLPPHKKRELEETLRKFASSLGGGGFPAAGYEAIVPTLNAQKTSSSQTQASDSAYASLSASGQGSSAQSGAESRHKQMGSTSALRKQNIHTYLHHIPEGLLPQAIPTNMSERAKKKLVVRRLEQIFAGKGAVAGLHSHPMQQQEVSQSAARADRAANEEQGLLARQEGTREARIMLRDGKDATADKNDASTNASSTDDKNAKRKASRPAPAKLPSADSEQRPTRPLDLDPHRAQVPTDNIRYMRHLGFSPPNPETEEAQEGHGWVYLNLLINLAQLHTISVTSDFVRKALGEYSSKFEISNDGRKVRWKGGASVTHTSSSGGGSSIGVDTPDGQSPRKRPKLVHRESDRSTTSGAHQTGSTSRRLPDSKLVYTPLFFHKDSTDGNSSSEEEDDDTSSPFPMPLAGDSSGMTSSGRQTTATKKQKKREDGPIIFYNNARFCTDLSGDRKANGNANAPPYTPATSEPVGKPYLPTETMTSEKRGPLAEASELPEPMDLGDNPIPESLELSFPPRSPVYLAKSEPLEPIDMAVTGIGGVWPSDNFAIEVESRHARLDQPQASSAAQRDQHRRLPTKFARIFDEAHKKRSPSEVVEKKVIATRRRDLIPSQLPAALCYMPYGEDSTGDDASDMDDEMSIAPESPGAFPPATAPQPVELHYATTDYEEEDDDDSDAESDSSLDLLAAARQIDPEAISKQEREYDAQYAERLAEEIPAGSSAATAGGGSGFASPNDEMSREDYEKAVRALRRRQAANALTQRETSDSMRALDPRESSEAEARGEDEEMGY</sequence>
<feature type="compositionally biased region" description="Low complexity" evidence="2">
    <location>
        <begin position="256"/>
        <end position="283"/>
    </location>
</feature>
<dbReference type="GO" id="GO:0007623">
    <property type="term" value="P:circadian rhythm"/>
    <property type="evidence" value="ECO:0007669"/>
    <property type="project" value="InterPro"/>
</dbReference>
<feature type="region of interest" description="Disordered" evidence="2">
    <location>
        <begin position="256"/>
        <end position="295"/>
    </location>
</feature>
<dbReference type="GO" id="GO:0006355">
    <property type="term" value="P:regulation of DNA-templated transcription"/>
    <property type="evidence" value="ECO:0007669"/>
    <property type="project" value="InterPro"/>
</dbReference>
<accession>A0A2S6CI72</accession>
<gene>
    <name evidence="3" type="ORF">CBER1_02395</name>
</gene>
<evidence type="ECO:0000313" key="4">
    <source>
        <dbReference type="Proteomes" id="UP000237631"/>
    </source>
</evidence>
<evidence type="ECO:0000313" key="3">
    <source>
        <dbReference type="EMBL" id="PPJ59411.1"/>
    </source>
</evidence>
<feature type="compositionally biased region" description="Basic and acidic residues" evidence="2">
    <location>
        <begin position="898"/>
        <end position="911"/>
    </location>
</feature>
<keyword evidence="4" id="KW-1185">Reference proteome</keyword>
<feature type="compositionally biased region" description="Acidic residues" evidence="2">
    <location>
        <begin position="872"/>
        <end position="887"/>
    </location>
</feature>
<feature type="region of interest" description="Disordered" evidence="2">
    <location>
        <begin position="660"/>
        <end position="719"/>
    </location>
</feature>
<feature type="region of interest" description="Disordered" evidence="2">
    <location>
        <begin position="347"/>
        <end position="447"/>
    </location>
</feature>
<feature type="compositionally biased region" description="Polar residues" evidence="2">
    <location>
        <begin position="91"/>
        <end position="114"/>
    </location>
</feature>
<feature type="region of interest" description="Disordered" evidence="2">
    <location>
        <begin position="1"/>
        <end position="138"/>
    </location>
</feature>
<evidence type="ECO:0000256" key="1">
    <source>
        <dbReference type="SAM" id="Coils"/>
    </source>
</evidence>
<feature type="compositionally biased region" description="Acidic residues" evidence="2">
    <location>
        <begin position="833"/>
        <end position="845"/>
    </location>
</feature>
<feature type="compositionally biased region" description="Polar residues" evidence="2">
    <location>
        <begin position="351"/>
        <end position="361"/>
    </location>
</feature>
<organism evidence="3 4">
    <name type="scientific">Cercospora berteroae</name>
    <dbReference type="NCBI Taxonomy" id="357750"/>
    <lineage>
        <taxon>Eukaryota</taxon>
        <taxon>Fungi</taxon>
        <taxon>Dikarya</taxon>
        <taxon>Ascomycota</taxon>
        <taxon>Pezizomycotina</taxon>
        <taxon>Dothideomycetes</taxon>
        <taxon>Dothideomycetidae</taxon>
        <taxon>Mycosphaerellales</taxon>
        <taxon>Mycosphaerellaceae</taxon>
        <taxon>Cercospora</taxon>
    </lineage>
</organism>
<feature type="compositionally biased region" description="Basic and acidic residues" evidence="2">
    <location>
        <begin position="430"/>
        <end position="444"/>
    </location>
</feature>